<gene>
    <name evidence="1" type="ORF">CGC58_11605</name>
</gene>
<dbReference type="Proteomes" id="UP000217348">
    <property type="component" value="Chromosome"/>
</dbReference>
<protein>
    <submittedName>
        <fullName evidence="1">Uncharacterized protein</fullName>
    </submittedName>
</protein>
<dbReference type="KEGG" id="csto:CGC58_11605"/>
<dbReference type="RefSeq" id="WP_095896861.1">
    <property type="nucleotide sequence ID" value="NZ_BOPK01000028.1"/>
</dbReference>
<accession>A0A250FYS4</accession>
<reference evidence="2" key="1">
    <citation type="submission" date="2017-06" db="EMBL/GenBank/DDBJ databases">
        <title>Capnocytophaga spp. assemblies.</title>
        <authorList>
            <person name="Gulvik C.A."/>
        </authorList>
    </citation>
    <scope>NUCLEOTIDE SEQUENCE [LARGE SCALE GENOMIC DNA]</scope>
    <source>
        <strain evidence="2">H2177</strain>
    </source>
</reference>
<dbReference type="EMBL" id="CP022387">
    <property type="protein sequence ID" value="ATA90319.1"/>
    <property type="molecule type" value="Genomic_DNA"/>
</dbReference>
<evidence type="ECO:0000313" key="1">
    <source>
        <dbReference type="EMBL" id="ATA90319.1"/>
    </source>
</evidence>
<dbReference type="AlphaFoldDB" id="A0A250FYS4"/>
<dbReference type="PROSITE" id="PS51257">
    <property type="entry name" value="PROKAR_LIPOPROTEIN"/>
    <property type="match status" value="1"/>
</dbReference>
<dbReference type="OrthoDB" id="9814760at2"/>
<name>A0A250FYS4_9FLAO</name>
<proteinExistence type="predicted"/>
<evidence type="ECO:0000313" key="2">
    <source>
        <dbReference type="Proteomes" id="UP000217348"/>
    </source>
</evidence>
<sequence>MKKYILTIVTLFLIGCSAGKHVQLIQEGNENVEIVFYGYKNIQNASIYLRKKINLKNQYIRFADVRINYFIEREKVSDIYASPMDYGDDGNLYIIGSGKGEEFYKINISPFRERRVIYEINMYMRNFKFEGIYRGLEQYIPLGKHPLEKNELTGETYENKRVLSYQEPFSEFKRKNPELLEFLTKGDSIELEVISPVKQKYKFKAEW</sequence>
<organism evidence="1 2">
    <name type="scientific">Capnocytophaga stomatis</name>
    <dbReference type="NCBI Taxonomy" id="1848904"/>
    <lineage>
        <taxon>Bacteria</taxon>
        <taxon>Pseudomonadati</taxon>
        <taxon>Bacteroidota</taxon>
        <taxon>Flavobacteriia</taxon>
        <taxon>Flavobacteriales</taxon>
        <taxon>Flavobacteriaceae</taxon>
        <taxon>Capnocytophaga</taxon>
    </lineage>
</organism>